<dbReference type="RefSeq" id="WP_084885849.1">
    <property type="nucleotide sequence ID" value="NZ_MLJJ01000040.1"/>
</dbReference>
<organism evidence="1 2">
    <name type="scientific">Pantoea septica</name>
    <dbReference type="NCBI Taxonomy" id="472695"/>
    <lineage>
        <taxon>Bacteria</taxon>
        <taxon>Pseudomonadati</taxon>
        <taxon>Pseudomonadota</taxon>
        <taxon>Gammaproteobacteria</taxon>
        <taxon>Enterobacterales</taxon>
        <taxon>Erwiniaceae</taxon>
        <taxon>Pantoea</taxon>
    </lineage>
</organism>
<dbReference type="InterPro" id="IPR020298">
    <property type="entry name" value="Kil_phage_P22-type"/>
</dbReference>
<keyword evidence="2" id="KW-1185">Reference proteome</keyword>
<evidence type="ECO:0000313" key="2">
    <source>
        <dbReference type="Proteomes" id="UP000193785"/>
    </source>
</evidence>
<comment type="caution">
    <text evidence="1">The sequence shown here is derived from an EMBL/GenBank/DDBJ whole genome shotgun (WGS) entry which is preliminary data.</text>
</comment>
<dbReference type="Proteomes" id="UP000193785">
    <property type="component" value="Unassembled WGS sequence"/>
</dbReference>
<name>A0ABX3UNL0_9GAMM</name>
<proteinExistence type="predicted"/>
<reference evidence="1 2" key="1">
    <citation type="journal article" date="2017" name="Antonie Van Leeuwenhoek">
        <title>Phylogenomic resolution of the bacterial genus Pantoea and its relationship with Erwinia and Tatumella.</title>
        <authorList>
            <person name="Palmer M."/>
            <person name="Steenkamp E.T."/>
            <person name="Coetzee M.P."/>
            <person name="Chan W.Y."/>
            <person name="van Zyl E."/>
            <person name="De Maayer P."/>
            <person name="Coutinho T.A."/>
            <person name="Blom J."/>
            <person name="Smits T.H."/>
            <person name="Duffy B."/>
            <person name="Venter S.N."/>
        </authorList>
    </citation>
    <scope>NUCLEOTIDE SEQUENCE [LARGE SCALE GENOMIC DNA]</scope>
    <source>
        <strain evidence="1 2">LMG 5345</strain>
    </source>
</reference>
<evidence type="ECO:0000313" key="1">
    <source>
        <dbReference type="EMBL" id="ORM96278.1"/>
    </source>
</evidence>
<sequence length="65" mass="7294">MTILPVNGTVLVQQPCERLGKLYEASFPDSKAGMHEAYVWAAEISLGFHESQNEDWANWSKRNAA</sequence>
<dbReference type="Pfam" id="PF17519">
    <property type="entry name" value="DUF5444"/>
    <property type="match status" value="1"/>
</dbReference>
<dbReference type="EMBL" id="MLJJ01000040">
    <property type="protein sequence ID" value="ORM96278.1"/>
    <property type="molecule type" value="Genomic_DNA"/>
</dbReference>
<accession>A0ABX3UNL0</accession>
<protein>
    <submittedName>
        <fullName evidence="1">Protein kil</fullName>
    </submittedName>
</protein>
<gene>
    <name evidence="1" type="ORF">HA46_17270</name>
</gene>